<comment type="similarity">
    <text evidence="7">Belongs to the NusA family.</text>
</comment>
<dbReference type="Gene3D" id="2.40.50.140">
    <property type="entry name" value="Nucleic acid-binding proteins"/>
    <property type="match status" value="1"/>
</dbReference>
<dbReference type="CDD" id="cd22529">
    <property type="entry name" value="KH-II_NusA_rpt2"/>
    <property type="match status" value="1"/>
</dbReference>
<dbReference type="RefSeq" id="WP_019226977.1">
    <property type="nucleotide sequence ID" value="NZ_DAMBUX010000001.1"/>
</dbReference>
<protein>
    <recommendedName>
        <fullName evidence="7">Transcription termination/antitermination protein NusA</fullName>
    </recommendedName>
</protein>
<dbReference type="Pfam" id="PF13184">
    <property type="entry name" value="KH_NusA_1st"/>
    <property type="match status" value="1"/>
</dbReference>
<dbReference type="InterPro" id="IPR058582">
    <property type="entry name" value="KH_NusA_2nd"/>
</dbReference>
<evidence type="ECO:0000256" key="6">
    <source>
        <dbReference type="ARBA" id="ARBA00023163"/>
    </source>
</evidence>
<sequence>MNKEILNALSELEKEKGIRQDVVLEAIKAALETGYKKNFAKATNFSIDIDEANGEYKLFQDKNVVEDVNDENLEISLEDARKIDSRYEVGDVVKIEIKPKKDFGRIAAQTARQVILQKIREAERESIFSEFYGRESDILTGVVQRESKGNIYVDLGKIEGVITANEQIPGEVYNPGDRVKTVIVEVKNSGKGASIMLSRSHPNLVKRLFELEVPEIHDGTIEIYSISREAGSRTKIAVFTHDPNVEPIGSCVGNKGTRVKNIIDEICQEKIDIIIYDKDPEKFIANSLGPAKIVKVTANEKEKSAVAVVPDNQLSLAIGKEGQNVRLAAKLTGWKIDIISEMQEKERNSKEEV</sequence>
<dbReference type="SUPFAM" id="SSF54814">
    <property type="entry name" value="Prokaryotic type KH domain (KH-domain type II)"/>
    <property type="match status" value="2"/>
</dbReference>
<gene>
    <name evidence="7" type="primary">nusA</name>
    <name evidence="9" type="ORF">LY60_00632</name>
</gene>
<dbReference type="Pfam" id="PF00575">
    <property type="entry name" value="S1"/>
    <property type="match status" value="1"/>
</dbReference>
<dbReference type="InterPro" id="IPR036555">
    <property type="entry name" value="NusA_N_sf"/>
</dbReference>
<dbReference type="AlphaFoldDB" id="A0A562JHT6"/>
<dbReference type="SUPFAM" id="SSF50249">
    <property type="entry name" value="Nucleic acid-binding proteins"/>
    <property type="match status" value="1"/>
</dbReference>
<dbReference type="HAMAP" id="MF_00945_B">
    <property type="entry name" value="NusA_B"/>
    <property type="match status" value="1"/>
</dbReference>
<dbReference type="FunFam" id="3.30.300.20:FF:000005">
    <property type="entry name" value="Transcription termination/antitermination protein NusA"/>
    <property type="match status" value="1"/>
</dbReference>
<evidence type="ECO:0000259" key="8">
    <source>
        <dbReference type="PROSITE" id="PS50126"/>
    </source>
</evidence>
<keyword evidence="10" id="KW-1185">Reference proteome</keyword>
<dbReference type="InterPro" id="IPR010213">
    <property type="entry name" value="TF_NusA"/>
</dbReference>
<keyword evidence="4 7" id="KW-0694">RNA-binding</keyword>
<dbReference type="GO" id="GO:0003723">
    <property type="term" value="F:RNA binding"/>
    <property type="evidence" value="ECO:0007669"/>
    <property type="project" value="UniProtKB-UniRule"/>
</dbReference>
<dbReference type="Proteomes" id="UP000315343">
    <property type="component" value="Unassembled WGS sequence"/>
</dbReference>
<evidence type="ECO:0000256" key="5">
    <source>
        <dbReference type="ARBA" id="ARBA00023015"/>
    </source>
</evidence>
<dbReference type="FunFam" id="3.30.300.20:FF:000002">
    <property type="entry name" value="Transcription termination/antitermination protein NusA"/>
    <property type="match status" value="1"/>
</dbReference>
<evidence type="ECO:0000256" key="2">
    <source>
        <dbReference type="ARBA" id="ARBA00022490"/>
    </source>
</evidence>
<dbReference type="InterPro" id="IPR009019">
    <property type="entry name" value="KH_sf_prok-type"/>
</dbReference>
<dbReference type="PANTHER" id="PTHR22648:SF0">
    <property type="entry name" value="TRANSCRIPTION TERMINATION_ANTITERMINATION PROTEIN NUSA"/>
    <property type="match status" value="1"/>
</dbReference>
<dbReference type="OrthoDB" id="9807233at2"/>
<dbReference type="EMBL" id="VLKH01000002">
    <property type="protein sequence ID" value="TWH82334.1"/>
    <property type="molecule type" value="Genomic_DNA"/>
</dbReference>
<feature type="domain" description="S1 motif" evidence="8">
    <location>
        <begin position="136"/>
        <end position="200"/>
    </location>
</feature>
<dbReference type="GO" id="GO:0031564">
    <property type="term" value="P:transcription antitermination"/>
    <property type="evidence" value="ECO:0007669"/>
    <property type="project" value="UniProtKB-UniRule"/>
</dbReference>
<dbReference type="PANTHER" id="PTHR22648">
    <property type="entry name" value="TRANSCRIPTION TERMINATION FACTOR NUSA"/>
    <property type="match status" value="1"/>
</dbReference>
<keyword evidence="3 7" id="KW-0889">Transcription antitermination</keyword>
<proteinExistence type="inferred from homology"/>
<dbReference type="SMART" id="SM00316">
    <property type="entry name" value="S1"/>
    <property type="match status" value="1"/>
</dbReference>
<comment type="caution">
    <text evidence="9">The sequence shown here is derived from an EMBL/GenBank/DDBJ whole genome shotgun (WGS) entry which is preliminary data.</text>
</comment>
<evidence type="ECO:0000313" key="10">
    <source>
        <dbReference type="Proteomes" id="UP000315343"/>
    </source>
</evidence>
<comment type="subunit">
    <text evidence="7">Monomer. Binds directly to the core enzyme of the DNA-dependent RNA polymerase and to nascent RNA.</text>
</comment>
<dbReference type="GO" id="GO:0003700">
    <property type="term" value="F:DNA-binding transcription factor activity"/>
    <property type="evidence" value="ECO:0007669"/>
    <property type="project" value="InterPro"/>
</dbReference>
<evidence type="ECO:0000256" key="7">
    <source>
        <dbReference type="HAMAP-Rule" id="MF_00945"/>
    </source>
</evidence>
<keyword evidence="6 7" id="KW-0804">Transcription</keyword>
<keyword evidence="2 7" id="KW-0963">Cytoplasm</keyword>
<dbReference type="Gene3D" id="3.30.1480.10">
    <property type="entry name" value="NusA, N-terminal domain"/>
    <property type="match status" value="1"/>
</dbReference>
<dbReference type="CDD" id="cd02134">
    <property type="entry name" value="KH-II_NusA_rpt1"/>
    <property type="match status" value="1"/>
</dbReference>
<organism evidence="9 10">
    <name type="scientific">Sedimentibacter saalensis</name>
    <dbReference type="NCBI Taxonomy" id="130788"/>
    <lineage>
        <taxon>Bacteria</taxon>
        <taxon>Bacillati</taxon>
        <taxon>Bacillota</taxon>
        <taxon>Tissierellia</taxon>
        <taxon>Sedimentibacter</taxon>
    </lineage>
</organism>
<comment type="subcellular location">
    <subcellularLocation>
        <location evidence="7">Cytoplasm</location>
    </subcellularLocation>
</comment>
<reference evidence="9 10" key="1">
    <citation type="submission" date="2019-07" db="EMBL/GenBank/DDBJ databases">
        <title>Genomic Encyclopedia of Type Strains, Phase I: the one thousand microbial genomes (KMG-I) project.</title>
        <authorList>
            <person name="Kyrpides N."/>
        </authorList>
    </citation>
    <scope>NUCLEOTIDE SEQUENCE [LARGE SCALE GENOMIC DNA]</scope>
    <source>
        <strain evidence="9 10">DSM 13558</strain>
    </source>
</reference>
<dbReference type="CDD" id="cd04455">
    <property type="entry name" value="S1_NusA"/>
    <property type="match status" value="1"/>
</dbReference>
<dbReference type="InterPro" id="IPR025249">
    <property type="entry name" value="TF_NusA_KH_1st"/>
</dbReference>
<dbReference type="FunFam" id="3.30.1480.10:FF:000002">
    <property type="entry name" value="Transcription termination/antitermination protein NusA"/>
    <property type="match status" value="1"/>
</dbReference>
<dbReference type="Pfam" id="PF26594">
    <property type="entry name" value="KH_NusA_2nd"/>
    <property type="match status" value="1"/>
</dbReference>
<dbReference type="InterPro" id="IPR015946">
    <property type="entry name" value="KH_dom-like_a/b"/>
</dbReference>
<name>A0A562JHT6_9FIRM</name>
<evidence type="ECO:0000313" key="9">
    <source>
        <dbReference type="EMBL" id="TWH82334.1"/>
    </source>
</evidence>
<dbReference type="NCBIfam" id="TIGR01953">
    <property type="entry name" value="NusA"/>
    <property type="match status" value="1"/>
</dbReference>
<evidence type="ECO:0000256" key="4">
    <source>
        <dbReference type="ARBA" id="ARBA00022884"/>
    </source>
</evidence>
<dbReference type="InterPro" id="IPR003029">
    <property type="entry name" value="S1_domain"/>
</dbReference>
<dbReference type="InterPro" id="IPR013735">
    <property type="entry name" value="TF_NusA_N"/>
</dbReference>
<dbReference type="GO" id="GO:0005829">
    <property type="term" value="C:cytosol"/>
    <property type="evidence" value="ECO:0007669"/>
    <property type="project" value="TreeGrafter"/>
</dbReference>
<evidence type="ECO:0000256" key="1">
    <source>
        <dbReference type="ARBA" id="ARBA00022472"/>
    </source>
</evidence>
<dbReference type="Pfam" id="PF08529">
    <property type="entry name" value="NusA_N"/>
    <property type="match status" value="1"/>
</dbReference>
<dbReference type="InterPro" id="IPR030842">
    <property type="entry name" value="TF_NusA_bacterial"/>
</dbReference>
<dbReference type="Gene3D" id="3.30.300.20">
    <property type="match status" value="2"/>
</dbReference>
<dbReference type="PROSITE" id="PS50084">
    <property type="entry name" value="KH_TYPE_1"/>
    <property type="match status" value="1"/>
</dbReference>
<keyword evidence="5 7" id="KW-0805">Transcription regulation</keyword>
<keyword evidence="1 7" id="KW-0806">Transcription termination</keyword>
<dbReference type="GO" id="GO:0006353">
    <property type="term" value="P:DNA-templated transcription termination"/>
    <property type="evidence" value="ECO:0007669"/>
    <property type="project" value="UniProtKB-UniRule"/>
</dbReference>
<dbReference type="PROSITE" id="PS50126">
    <property type="entry name" value="S1"/>
    <property type="match status" value="1"/>
</dbReference>
<dbReference type="InterPro" id="IPR012340">
    <property type="entry name" value="NA-bd_OB-fold"/>
</dbReference>
<accession>A0A562JHT6</accession>
<dbReference type="SUPFAM" id="SSF69705">
    <property type="entry name" value="Transcription factor NusA, N-terminal domain"/>
    <property type="match status" value="1"/>
</dbReference>
<evidence type="ECO:0000256" key="3">
    <source>
        <dbReference type="ARBA" id="ARBA00022814"/>
    </source>
</evidence>
<comment type="function">
    <text evidence="7">Participates in both transcription termination and antitermination.</text>
</comment>